<keyword evidence="6 8" id="KW-0408">Iron</keyword>
<keyword evidence="11" id="KW-1185">Reference proteome</keyword>
<evidence type="ECO:0000256" key="3">
    <source>
        <dbReference type="ARBA" id="ARBA00022617"/>
    </source>
</evidence>
<dbReference type="Gene3D" id="1.10.630.10">
    <property type="entry name" value="Cytochrome P450"/>
    <property type="match status" value="1"/>
</dbReference>
<feature type="binding site" description="axial binding residue" evidence="8">
    <location>
        <position position="142"/>
    </location>
    <ligand>
        <name>heme</name>
        <dbReference type="ChEBI" id="CHEBI:30413"/>
    </ligand>
    <ligandPart>
        <name>Fe</name>
        <dbReference type="ChEBI" id="CHEBI:18248"/>
    </ligandPart>
</feature>
<evidence type="ECO:0000256" key="4">
    <source>
        <dbReference type="ARBA" id="ARBA00022723"/>
    </source>
</evidence>
<dbReference type="EMBL" id="CAJVSB020000514">
    <property type="protein sequence ID" value="CAH2056684.1"/>
    <property type="molecule type" value="Genomic_DNA"/>
</dbReference>
<dbReference type="PRINTS" id="PR00463">
    <property type="entry name" value="EP450I"/>
</dbReference>
<dbReference type="GO" id="GO:0016705">
    <property type="term" value="F:oxidoreductase activity, acting on paired donors, with incorporation or reduction of molecular oxygen"/>
    <property type="evidence" value="ECO:0007669"/>
    <property type="project" value="InterPro"/>
</dbReference>
<dbReference type="GO" id="GO:0004497">
    <property type="term" value="F:monooxygenase activity"/>
    <property type="evidence" value="ECO:0007669"/>
    <property type="project" value="UniProtKB-KW"/>
</dbReference>
<dbReference type="InterPro" id="IPR036396">
    <property type="entry name" value="Cyt_P450_sf"/>
</dbReference>
<dbReference type="PRINTS" id="PR00385">
    <property type="entry name" value="P450"/>
</dbReference>
<evidence type="ECO:0000256" key="5">
    <source>
        <dbReference type="ARBA" id="ARBA00023002"/>
    </source>
</evidence>
<dbReference type="InterPro" id="IPR002401">
    <property type="entry name" value="Cyt_P450_E_grp-I"/>
</dbReference>
<keyword evidence="5 9" id="KW-0560">Oxidoreductase</keyword>
<keyword evidence="3 8" id="KW-0349">Heme</keyword>
<keyword evidence="4 8" id="KW-0479">Metal-binding</keyword>
<evidence type="ECO:0000256" key="7">
    <source>
        <dbReference type="ARBA" id="ARBA00023033"/>
    </source>
</evidence>
<proteinExistence type="inferred from homology"/>
<evidence type="ECO:0000313" key="11">
    <source>
        <dbReference type="Proteomes" id="UP000836841"/>
    </source>
</evidence>
<dbReference type="InterPro" id="IPR017972">
    <property type="entry name" value="Cyt_P450_CS"/>
</dbReference>
<evidence type="ECO:0000313" key="10">
    <source>
        <dbReference type="EMBL" id="CAH2056684.1"/>
    </source>
</evidence>
<dbReference type="Proteomes" id="UP000836841">
    <property type="component" value="Unassembled WGS sequence"/>
</dbReference>
<evidence type="ECO:0000256" key="8">
    <source>
        <dbReference type="PIRSR" id="PIRSR602401-1"/>
    </source>
</evidence>
<protein>
    <submittedName>
        <fullName evidence="10">Uncharacterized protein</fullName>
    </submittedName>
</protein>
<dbReference type="PANTHER" id="PTHR47950:SF15">
    <property type="entry name" value="CYTOCHROME P450"/>
    <property type="match status" value="1"/>
</dbReference>
<reference evidence="10 11" key="1">
    <citation type="submission" date="2022-03" db="EMBL/GenBank/DDBJ databases">
        <authorList>
            <person name="Nunn A."/>
            <person name="Chopra R."/>
            <person name="Nunn A."/>
            <person name="Contreras Garrido A."/>
        </authorList>
    </citation>
    <scope>NUCLEOTIDE SEQUENCE [LARGE SCALE GENOMIC DNA]</scope>
</reference>
<comment type="similarity">
    <text evidence="2 9">Belongs to the cytochrome P450 family.</text>
</comment>
<sequence length="204" mass="23190">MFFAGSETTSSTIEWAMAELLRGPGAMKNVKEEIDRVVPNRKVEKSDIDRLPYLQAVVKETLRLHPAIPLLVPRNSMEDSNYMGYHIPKNTQVFVNAWAIARDPESWNDPLSFKPERFLGKDIEYKGQHFELIPFGSGRRSCIGYSLAHRVLHLALATLLQSFNWELSGSVTPETMDMRESVGISVRKLIPIKVIPKKRIGGRR</sequence>
<dbReference type="GO" id="GO:0020037">
    <property type="term" value="F:heme binding"/>
    <property type="evidence" value="ECO:0007669"/>
    <property type="project" value="InterPro"/>
</dbReference>
<dbReference type="Pfam" id="PF00067">
    <property type="entry name" value="p450"/>
    <property type="match status" value="1"/>
</dbReference>
<evidence type="ECO:0000256" key="9">
    <source>
        <dbReference type="RuleBase" id="RU000461"/>
    </source>
</evidence>
<name>A0AAU9S2G4_THLAR</name>
<gene>
    <name evidence="10" type="ORF">TAV2_LOCUS11898</name>
</gene>
<comment type="cofactor">
    <cofactor evidence="1 8">
        <name>heme</name>
        <dbReference type="ChEBI" id="CHEBI:30413"/>
    </cofactor>
</comment>
<evidence type="ECO:0000256" key="6">
    <source>
        <dbReference type="ARBA" id="ARBA00023004"/>
    </source>
</evidence>
<evidence type="ECO:0000256" key="2">
    <source>
        <dbReference type="ARBA" id="ARBA00010617"/>
    </source>
</evidence>
<keyword evidence="7 9" id="KW-0503">Monooxygenase</keyword>
<dbReference type="FunFam" id="1.10.630.10:FF:000126">
    <property type="entry name" value="Predicted protein"/>
    <property type="match status" value="1"/>
</dbReference>
<dbReference type="GO" id="GO:0005506">
    <property type="term" value="F:iron ion binding"/>
    <property type="evidence" value="ECO:0007669"/>
    <property type="project" value="InterPro"/>
</dbReference>
<evidence type="ECO:0000256" key="1">
    <source>
        <dbReference type="ARBA" id="ARBA00001971"/>
    </source>
</evidence>
<dbReference type="SUPFAM" id="SSF48264">
    <property type="entry name" value="Cytochrome P450"/>
    <property type="match status" value="1"/>
</dbReference>
<organism evidence="10 11">
    <name type="scientific">Thlaspi arvense</name>
    <name type="common">Field penny-cress</name>
    <dbReference type="NCBI Taxonomy" id="13288"/>
    <lineage>
        <taxon>Eukaryota</taxon>
        <taxon>Viridiplantae</taxon>
        <taxon>Streptophyta</taxon>
        <taxon>Embryophyta</taxon>
        <taxon>Tracheophyta</taxon>
        <taxon>Spermatophyta</taxon>
        <taxon>Magnoliopsida</taxon>
        <taxon>eudicotyledons</taxon>
        <taxon>Gunneridae</taxon>
        <taxon>Pentapetalae</taxon>
        <taxon>rosids</taxon>
        <taxon>malvids</taxon>
        <taxon>Brassicales</taxon>
        <taxon>Brassicaceae</taxon>
        <taxon>Thlaspideae</taxon>
        <taxon>Thlaspi</taxon>
    </lineage>
</organism>
<dbReference type="InterPro" id="IPR001128">
    <property type="entry name" value="Cyt_P450"/>
</dbReference>
<dbReference type="PROSITE" id="PS00086">
    <property type="entry name" value="CYTOCHROME_P450"/>
    <property type="match status" value="1"/>
</dbReference>
<comment type="caution">
    <text evidence="10">The sequence shown here is derived from an EMBL/GenBank/DDBJ whole genome shotgun (WGS) entry which is preliminary data.</text>
</comment>
<dbReference type="PANTHER" id="PTHR47950">
    <property type="entry name" value="CYTOCHROME P450, FAMILY 76, SUBFAMILY C, POLYPEPTIDE 5-RELATED"/>
    <property type="match status" value="1"/>
</dbReference>
<dbReference type="AlphaFoldDB" id="A0AAU9S2G4"/>
<accession>A0AAU9S2G4</accession>